<accession>A0A0F9S7J0</accession>
<evidence type="ECO:0000313" key="1">
    <source>
        <dbReference type="EMBL" id="KKN32971.1"/>
    </source>
</evidence>
<name>A0A0F9S7J0_9ZZZZ</name>
<dbReference type="AlphaFoldDB" id="A0A0F9S7J0"/>
<sequence length="85" mass="9573">MTMKKGTDVKEGVLVVVTWGDAYERSGYYEAAADHSPLLIKDVGWVCEENDETIVLCRSLTEVGQRKILCVIPWCNIIKVEEIIT</sequence>
<proteinExistence type="predicted"/>
<organism evidence="1">
    <name type="scientific">marine sediment metagenome</name>
    <dbReference type="NCBI Taxonomy" id="412755"/>
    <lineage>
        <taxon>unclassified sequences</taxon>
        <taxon>metagenomes</taxon>
        <taxon>ecological metagenomes</taxon>
    </lineage>
</organism>
<reference evidence="1" key="1">
    <citation type="journal article" date="2015" name="Nature">
        <title>Complex archaea that bridge the gap between prokaryotes and eukaryotes.</title>
        <authorList>
            <person name="Spang A."/>
            <person name="Saw J.H."/>
            <person name="Jorgensen S.L."/>
            <person name="Zaremba-Niedzwiedzka K."/>
            <person name="Martijn J."/>
            <person name="Lind A.E."/>
            <person name="van Eijk R."/>
            <person name="Schleper C."/>
            <person name="Guy L."/>
            <person name="Ettema T.J."/>
        </authorList>
    </citation>
    <scope>NUCLEOTIDE SEQUENCE</scope>
</reference>
<dbReference type="EMBL" id="LAZR01002215">
    <property type="protein sequence ID" value="KKN32971.1"/>
    <property type="molecule type" value="Genomic_DNA"/>
</dbReference>
<gene>
    <name evidence="1" type="ORF">LCGC14_0808430</name>
</gene>
<protein>
    <submittedName>
        <fullName evidence="1">Uncharacterized protein</fullName>
    </submittedName>
</protein>
<comment type="caution">
    <text evidence="1">The sequence shown here is derived from an EMBL/GenBank/DDBJ whole genome shotgun (WGS) entry which is preliminary data.</text>
</comment>